<keyword evidence="2" id="KW-0285">Flavoprotein</keyword>
<dbReference type="Gene3D" id="3.50.50.60">
    <property type="entry name" value="FAD/NAD(P)-binding domain"/>
    <property type="match status" value="1"/>
</dbReference>
<keyword evidence="8" id="KW-1185">Reference proteome</keyword>
<dbReference type="InterPro" id="IPR002938">
    <property type="entry name" value="FAD-bd"/>
</dbReference>
<organism evidence="7 8">
    <name type="scientific">Elsinoe australis</name>
    <dbReference type="NCBI Taxonomy" id="40998"/>
    <lineage>
        <taxon>Eukaryota</taxon>
        <taxon>Fungi</taxon>
        <taxon>Dikarya</taxon>
        <taxon>Ascomycota</taxon>
        <taxon>Pezizomycotina</taxon>
        <taxon>Dothideomycetes</taxon>
        <taxon>Dothideomycetidae</taxon>
        <taxon>Myriangiales</taxon>
        <taxon>Elsinoaceae</taxon>
        <taxon>Elsinoe</taxon>
    </lineage>
</organism>
<dbReference type="OrthoDB" id="2431938at2759"/>
<proteinExistence type="inferred from homology"/>
<evidence type="ECO:0000256" key="4">
    <source>
        <dbReference type="ARBA" id="ARBA00023002"/>
    </source>
</evidence>
<dbReference type="Proteomes" id="UP000243723">
    <property type="component" value="Unassembled WGS sequence"/>
</dbReference>
<protein>
    <recommendedName>
        <fullName evidence="6">FAD-binding domain-containing protein</fullName>
    </recommendedName>
</protein>
<keyword evidence="4" id="KW-0560">Oxidoreductase</keyword>
<keyword evidence="3" id="KW-0274">FAD</keyword>
<dbReference type="PRINTS" id="PR00420">
    <property type="entry name" value="RNGMNOXGNASE"/>
</dbReference>
<evidence type="ECO:0000259" key="6">
    <source>
        <dbReference type="Pfam" id="PF01494"/>
    </source>
</evidence>
<comment type="caution">
    <text evidence="7">The sequence shown here is derived from an EMBL/GenBank/DDBJ whole genome shotgun (WGS) entry which is preliminary data.</text>
</comment>
<reference evidence="7 8" key="1">
    <citation type="submission" date="2017-05" db="EMBL/GenBank/DDBJ databases">
        <title>Draft genome sequence of Elsinoe australis.</title>
        <authorList>
            <person name="Cheng Q."/>
        </authorList>
    </citation>
    <scope>NUCLEOTIDE SEQUENCE [LARGE SCALE GENOMIC DNA]</scope>
    <source>
        <strain evidence="7 8">NL1</strain>
    </source>
</reference>
<evidence type="ECO:0000256" key="5">
    <source>
        <dbReference type="SAM" id="Phobius"/>
    </source>
</evidence>
<evidence type="ECO:0000256" key="3">
    <source>
        <dbReference type="ARBA" id="ARBA00022827"/>
    </source>
</evidence>
<dbReference type="GO" id="GO:0071949">
    <property type="term" value="F:FAD binding"/>
    <property type="evidence" value="ECO:0007669"/>
    <property type="project" value="InterPro"/>
</dbReference>
<accession>A0A2P8AFP3</accession>
<evidence type="ECO:0000256" key="1">
    <source>
        <dbReference type="ARBA" id="ARBA00007992"/>
    </source>
</evidence>
<keyword evidence="5" id="KW-0812">Transmembrane</keyword>
<comment type="similarity">
    <text evidence="1">Belongs to the paxM FAD-dependent monooxygenase family.</text>
</comment>
<gene>
    <name evidence="7" type="ORF">B9Z65_3601</name>
</gene>
<feature type="domain" description="FAD-binding" evidence="6">
    <location>
        <begin position="292"/>
        <end position="378"/>
    </location>
</feature>
<feature type="transmembrane region" description="Helical" evidence="5">
    <location>
        <begin position="682"/>
        <end position="702"/>
    </location>
</feature>
<feature type="transmembrane region" description="Helical" evidence="5">
    <location>
        <begin position="642"/>
        <end position="661"/>
    </location>
</feature>
<feature type="transmembrane region" description="Helical" evidence="5">
    <location>
        <begin position="565"/>
        <end position="591"/>
    </location>
</feature>
<name>A0A2P8AFP3_9PEZI</name>
<dbReference type="STRING" id="40998.A0A2P8AFP3"/>
<evidence type="ECO:0000313" key="7">
    <source>
        <dbReference type="EMBL" id="PSK59277.1"/>
    </source>
</evidence>
<dbReference type="PANTHER" id="PTHR47356">
    <property type="entry name" value="FAD-DEPENDENT MONOOXYGENASE ASQG-RELATED"/>
    <property type="match status" value="1"/>
</dbReference>
<dbReference type="InterPro" id="IPR036188">
    <property type="entry name" value="FAD/NAD-bd_sf"/>
</dbReference>
<dbReference type="SUPFAM" id="SSF51905">
    <property type="entry name" value="FAD/NAD(P)-binding domain"/>
    <property type="match status" value="1"/>
</dbReference>
<feature type="transmembrane region" description="Helical" evidence="5">
    <location>
        <begin position="457"/>
        <end position="480"/>
    </location>
</feature>
<dbReference type="EMBL" id="NHZQ01000010">
    <property type="protein sequence ID" value="PSK59277.1"/>
    <property type="molecule type" value="Genomic_DNA"/>
</dbReference>
<feature type="transmembrane region" description="Helical" evidence="5">
    <location>
        <begin position="767"/>
        <end position="793"/>
    </location>
</feature>
<keyword evidence="5" id="KW-0472">Membrane</keyword>
<keyword evidence="5" id="KW-1133">Transmembrane helix</keyword>
<dbReference type="PANTHER" id="PTHR47356:SF2">
    <property type="entry name" value="FAD-BINDING DOMAIN-CONTAINING PROTEIN-RELATED"/>
    <property type="match status" value="1"/>
</dbReference>
<feature type="transmembrane region" description="Helical" evidence="5">
    <location>
        <begin position="612"/>
        <end position="630"/>
    </location>
</feature>
<dbReference type="AlphaFoldDB" id="A0A2P8AFP3"/>
<feature type="domain" description="FAD-binding" evidence="6">
    <location>
        <begin position="9"/>
        <end position="175"/>
    </location>
</feature>
<dbReference type="GO" id="GO:0004497">
    <property type="term" value="F:monooxygenase activity"/>
    <property type="evidence" value="ECO:0007669"/>
    <property type="project" value="InterPro"/>
</dbReference>
<evidence type="ECO:0000313" key="8">
    <source>
        <dbReference type="Proteomes" id="UP000243723"/>
    </source>
</evidence>
<dbReference type="InterPro" id="IPR050562">
    <property type="entry name" value="FAD_mOase_fung"/>
</dbReference>
<evidence type="ECO:0000256" key="2">
    <source>
        <dbReference type="ARBA" id="ARBA00022630"/>
    </source>
</evidence>
<sequence>MTTKAEGFRVIVVGGGVAGLTLANSLERAGISYLLLEGRDEIAPRVGASIATLSSGARILDQLGCWDNVRDSADAIEHFDERLISSGNLLVPLNDLSKLISARTGVSSVLLERQRLLQILYDRIEDQSRIQLGKRISTIEQDAHGVSVHCSDGMSYRGDVVAGADGVNSAVRREMWRHADKDKSGFIPEKDKTNIFAEYRCLFGISKSVHGLVPSHGLDVGYGKHVSSMFMAVKSSQVFWFIFEKLNRVYKHDEIPKYSKEDARTFANTLKDMPLREGGSVKFGEVFATATDYTLVPLEEGQYDHWTYGRIVCLGDSIHKMTPNAGFGGNASMESAAVLANGLNRLTKQSSGSRPTQQQVTQMLLEYQRIRKPRSEHICKAANGLTRMQATQTFIHKFLAFYIFSHIGESLADLQADLFIASPMLDFLPPPRWSIEANCPFNPTQGVGKKEWRLARLLLVITFFLSFYLASTVLTADAILPSISKFSSDRLYQSGNFTFPLLDTFSHLPELDNRWRTITAAFVPSTLSLDPLSRTQTLVFLTDFATIYAILLIESTRRANNFTIALFPSLLGLLGQLLGFGLVSSIFFALFWTTSQIENFKSLDHRLTSMKYTSTVFASLVIGFYIPHFGQYFAPEFSDRHWWNWLWQIFPITVGMAQFVLARTVARDTVKHDRIYAPRRDLGAIAWTIGACAAISACVWVWTMATTPFTLKEIFLPRGLPSQEHGFEYAMRVFLQWDEVFSVANVVGWLVYSFWDLKAAGMVKESWITLTTAGMLGTVLLGPGAAVAAGWGYREWCLAFRRHKDAIVSTWKLDEQSKTDKVAVGNGTYAEK</sequence>
<dbReference type="Pfam" id="PF01494">
    <property type="entry name" value="FAD_binding_3"/>
    <property type="match status" value="2"/>
</dbReference>